<evidence type="ECO:0000313" key="3">
    <source>
        <dbReference type="Proteomes" id="UP001499851"/>
    </source>
</evidence>
<dbReference type="RefSeq" id="WP_344490684.1">
    <property type="nucleotide sequence ID" value="NZ_BAAAQF010000022.1"/>
</dbReference>
<dbReference type="Proteomes" id="UP001499851">
    <property type="component" value="Unassembled WGS sequence"/>
</dbReference>
<name>A0ABN2HLM6_9ACTN</name>
<protein>
    <submittedName>
        <fullName evidence="2">Uncharacterized protein</fullName>
    </submittedName>
</protein>
<accession>A0ABN2HLM6</accession>
<dbReference type="EMBL" id="BAAAQF010000022">
    <property type="protein sequence ID" value="GAA1690015.1"/>
    <property type="molecule type" value="Genomic_DNA"/>
</dbReference>
<proteinExistence type="predicted"/>
<sequence length="48" mass="5372">MTWILKKIAFAAGLALSRALIRAVKRRRDQRRALEPGRSHRSAGVESA</sequence>
<evidence type="ECO:0000256" key="1">
    <source>
        <dbReference type="SAM" id="MobiDB-lite"/>
    </source>
</evidence>
<gene>
    <name evidence="2" type="ORF">GCM10009830_42030</name>
</gene>
<comment type="caution">
    <text evidence="2">The sequence shown here is derived from an EMBL/GenBank/DDBJ whole genome shotgun (WGS) entry which is preliminary data.</text>
</comment>
<feature type="region of interest" description="Disordered" evidence="1">
    <location>
        <begin position="28"/>
        <end position="48"/>
    </location>
</feature>
<organism evidence="2 3">
    <name type="scientific">Glycomyces endophyticus</name>
    <dbReference type="NCBI Taxonomy" id="480996"/>
    <lineage>
        <taxon>Bacteria</taxon>
        <taxon>Bacillati</taxon>
        <taxon>Actinomycetota</taxon>
        <taxon>Actinomycetes</taxon>
        <taxon>Glycomycetales</taxon>
        <taxon>Glycomycetaceae</taxon>
        <taxon>Glycomyces</taxon>
    </lineage>
</organism>
<evidence type="ECO:0000313" key="2">
    <source>
        <dbReference type="EMBL" id="GAA1690015.1"/>
    </source>
</evidence>
<keyword evidence="3" id="KW-1185">Reference proteome</keyword>
<reference evidence="2 3" key="1">
    <citation type="journal article" date="2019" name="Int. J. Syst. Evol. Microbiol.">
        <title>The Global Catalogue of Microorganisms (GCM) 10K type strain sequencing project: providing services to taxonomists for standard genome sequencing and annotation.</title>
        <authorList>
            <consortium name="The Broad Institute Genomics Platform"/>
            <consortium name="The Broad Institute Genome Sequencing Center for Infectious Disease"/>
            <person name="Wu L."/>
            <person name="Ma J."/>
        </authorList>
    </citation>
    <scope>NUCLEOTIDE SEQUENCE [LARGE SCALE GENOMIC DNA]</scope>
    <source>
        <strain evidence="2 3">JCM 16001</strain>
    </source>
</reference>